<dbReference type="InterPro" id="IPR013783">
    <property type="entry name" value="Ig-like_fold"/>
</dbReference>
<dbReference type="Gene3D" id="2.60.40.3620">
    <property type="match status" value="3"/>
</dbReference>
<accession>A0ABW4XJ12</accession>
<evidence type="ECO:0000259" key="1">
    <source>
        <dbReference type="PROSITE" id="PS50093"/>
    </source>
</evidence>
<comment type="caution">
    <text evidence="2">The sequence shown here is derived from an EMBL/GenBank/DDBJ whole genome shotgun (WGS) entry which is preliminary data.</text>
</comment>
<feature type="domain" description="PKD" evidence="1">
    <location>
        <begin position="224"/>
        <end position="301"/>
    </location>
</feature>
<dbReference type="SUPFAM" id="SSF49299">
    <property type="entry name" value="PKD domain"/>
    <property type="match status" value="2"/>
</dbReference>
<proteinExistence type="predicted"/>
<dbReference type="PANTHER" id="PTHR46182">
    <property type="entry name" value="FI19480P1"/>
    <property type="match status" value="1"/>
</dbReference>
<protein>
    <submittedName>
        <fullName evidence="2">PKD domain-containing protein</fullName>
    </submittedName>
</protein>
<dbReference type="InterPro" id="IPR035986">
    <property type="entry name" value="PKD_dom_sf"/>
</dbReference>
<dbReference type="CDD" id="cd00146">
    <property type="entry name" value="PKD"/>
    <property type="match status" value="2"/>
</dbReference>
<reference evidence="3" key="1">
    <citation type="journal article" date="2019" name="Int. J. Syst. Evol. Microbiol.">
        <title>The Global Catalogue of Microorganisms (GCM) 10K type strain sequencing project: providing services to taxonomists for standard genome sequencing and annotation.</title>
        <authorList>
            <consortium name="The Broad Institute Genomics Platform"/>
            <consortium name="The Broad Institute Genome Sequencing Center for Infectious Disease"/>
            <person name="Wu L."/>
            <person name="Ma J."/>
        </authorList>
    </citation>
    <scope>NUCLEOTIDE SEQUENCE [LARGE SCALE GENOMIC DNA]</scope>
    <source>
        <strain evidence="3">CGMCC 1.10992</strain>
    </source>
</reference>
<dbReference type="RefSeq" id="WP_345340407.1">
    <property type="nucleotide sequence ID" value="NZ_BAABLI010000014.1"/>
</dbReference>
<feature type="domain" description="PKD" evidence="1">
    <location>
        <begin position="409"/>
        <end position="486"/>
    </location>
</feature>
<dbReference type="Proteomes" id="UP001597380">
    <property type="component" value="Unassembled WGS sequence"/>
</dbReference>
<dbReference type="Pfam" id="PF18911">
    <property type="entry name" value="PKD_4"/>
    <property type="match status" value="2"/>
</dbReference>
<sequence>MSMQGLVRVISICIMSLSMQVLALEQGFSQLYLRGTFNDWQTTPMSLIADHTWRSQVTFSGAENDRFKFDRHGDWSNNYGDNNGDGVADFSGNDIAVPSAGDYLVTFNDQTLQYSLVKAVEDTHQFSQLYLRGTHNGWDAYAMSKSDGSLWLAEIYFDGEADARFKFDRFADWRENYGDSDSNGVAEQGGGDIFVSQGAGDYRVQFDDRSFVYTVTKLGASNLPPVAVAGNDLQVEVGSVVNFDASGSYDPDGAISTYAWSNGLNGVTASKTYASPGEYHVTLTVTDNEGAQATDSLTVTVSETHGYQANFQQLYLRGTSNGWDLTAMQLTANNTWAVEAEFTDAADQRFKFDHFGDWSQNFGDNNADGWAEQSGGDIYLTQGAGGYLIEFNDETFAYRVTQISAPNKLPVANAGQDIWAAPGEPVQFDASLSDDPDGEIVSYLWSNGMTGVAPLHTFVAEGIYEITLTVVDDQGAEDTDTVVVTIADQPAAPAACDADIQFLGDADKDGLPDCAEMPGIVYLDEYYYDLGARAGTRDLFVEIDWMETTDLGVIPQKEALEMVRDAFADSGIAIHFDTGALYHTEAGISPGDFDLGGGNALPFTKTIQLHYSSDPEIAGLYNLKLDHMALQRRLNGPWYYMVFGSSRKASGAAGSSGVAYVNGKESIVSLGKWGLNRNTDRNTNLLINYQAGTVMHEFGHNLGLLHGGHDNVNYKSNYLSVMNYLHQLDGLPTIGVEEGDRVLRRLHGSLCVPAISNAPTDDYRYFKIDYSHGISLDLDETGARPMVEKDGFGHPGSVSIDYNCDGDDLDFVYDLDVNRDGNYDVLEDHDDWSNINFYFYRGEGAGMRSLSVPQVSIEPAPSPEFFEQLQQLMD</sequence>
<dbReference type="EMBL" id="JBHUHT010000009">
    <property type="protein sequence ID" value="MFD2095521.1"/>
    <property type="molecule type" value="Genomic_DNA"/>
</dbReference>
<dbReference type="Gene3D" id="2.60.40.10">
    <property type="entry name" value="Immunoglobulins"/>
    <property type="match status" value="2"/>
</dbReference>
<dbReference type="Gene3D" id="3.40.390.10">
    <property type="entry name" value="Collagenase (Catalytic Domain)"/>
    <property type="match status" value="1"/>
</dbReference>
<evidence type="ECO:0000313" key="2">
    <source>
        <dbReference type="EMBL" id="MFD2095521.1"/>
    </source>
</evidence>
<dbReference type="InterPro" id="IPR029865">
    <property type="entry name" value="KIAA0319-like"/>
</dbReference>
<dbReference type="PANTHER" id="PTHR46182:SF1">
    <property type="entry name" value="DYSLEXIA-ASSOCIATED PROTEIN KIAA0319"/>
    <property type="match status" value="1"/>
</dbReference>
<dbReference type="SUPFAM" id="SSF55486">
    <property type="entry name" value="Metalloproteases ('zincins'), catalytic domain"/>
    <property type="match status" value="1"/>
</dbReference>
<dbReference type="PROSITE" id="PS50093">
    <property type="entry name" value="PKD"/>
    <property type="match status" value="2"/>
</dbReference>
<gene>
    <name evidence="2" type="ORF">ACFSJ3_05940</name>
</gene>
<dbReference type="InterPro" id="IPR000601">
    <property type="entry name" value="PKD_dom"/>
</dbReference>
<keyword evidence="3" id="KW-1185">Reference proteome</keyword>
<dbReference type="SMART" id="SM00089">
    <property type="entry name" value="PKD"/>
    <property type="match status" value="2"/>
</dbReference>
<evidence type="ECO:0000313" key="3">
    <source>
        <dbReference type="Proteomes" id="UP001597380"/>
    </source>
</evidence>
<dbReference type="InterPro" id="IPR024079">
    <property type="entry name" value="MetalloPept_cat_dom_sf"/>
</dbReference>
<name>A0ABW4XJ12_9GAMM</name>
<organism evidence="2 3">
    <name type="scientific">Corallincola platygyrae</name>
    <dbReference type="NCBI Taxonomy" id="1193278"/>
    <lineage>
        <taxon>Bacteria</taxon>
        <taxon>Pseudomonadati</taxon>
        <taxon>Pseudomonadota</taxon>
        <taxon>Gammaproteobacteria</taxon>
        <taxon>Alteromonadales</taxon>
        <taxon>Psychromonadaceae</taxon>
        <taxon>Corallincola</taxon>
    </lineage>
</organism>
<dbReference type="InterPro" id="IPR022409">
    <property type="entry name" value="PKD/Chitinase_dom"/>
</dbReference>